<dbReference type="GO" id="GO:0005737">
    <property type="term" value="C:cytoplasm"/>
    <property type="evidence" value="ECO:0007669"/>
    <property type="project" value="UniProtKB-SubCell"/>
</dbReference>
<evidence type="ECO:0000256" key="8">
    <source>
        <dbReference type="ARBA" id="ARBA00022741"/>
    </source>
</evidence>
<comment type="subcellular location">
    <subcellularLocation>
        <location evidence="12">Cytoplasm</location>
    </subcellularLocation>
</comment>
<dbReference type="NCBIfam" id="TIGR00191">
    <property type="entry name" value="thrB"/>
    <property type="match status" value="1"/>
</dbReference>
<dbReference type="STRING" id="1162668.LFE_0662"/>
<dbReference type="InterPro" id="IPR006203">
    <property type="entry name" value="GHMP_knse_ATP-bd_CS"/>
</dbReference>
<evidence type="ECO:0000256" key="1">
    <source>
        <dbReference type="ARBA" id="ARBA00005015"/>
    </source>
</evidence>
<dbReference type="RefSeq" id="WP_014448869.1">
    <property type="nucleotide sequence ID" value="NC_017094.1"/>
</dbReference>
<dbReference type="PRINTS" id="PR00958">
    <property type="entry name" value="HOMSERKINASE"/>
</dbReference>
<evidence type="ECO:0000256" key="5">
    <source>
        <dbReference type="ARBA" id="ARBA00022605"/>
    </source>
</evidence>
<dbReference type="OrthoDB" id="9769912at2"/>
<dbReference type="PANTHER" id="PTHR20861">
    <property type="entry name" value="HOMOSERINE/4-DIPHOSPHOCYTIDYL-2-C-METHYL-D-ERYTHRITOL KINASE"/>
    <property type="match status" value="1"/>
</dbReference>
<dbReference type="InterPro" id="IPR020568">
    <property type="entry name" value="Ribosomal_Su5_D2-typ_SF"/>
</dbReference>
<gene>
    <name evidence="12" type="primary">thrB</name>
    <name evidence="15" type="ordered locus">LFE_0662</name>
</gene>
<dbReference type="InterPro" id="IPR036554">
    <property type="entry name" value="GHMP_kinase_C_sf"/>
</dbReference>
<comment type="catalytic activity">
    <reaction evidence="11 12">
        <text>L-homoserine + ATP = O-phospho-L-homoserine + ADP + H(+)</text>
        <dbReference type="Rhea" id="RHEA:13985"/>
        <dbReference type="ChEBI" id="CHEBI:15378"/>
        <dbReference type="ChEBI" id="CHEBI:30616"/>
        <dbReference type="ChEBI" id="CHEBI:57476"/>
        <dbReference type="ChEBI" id="CHEBI:57590"/>
        <dbReference type="ChEBI" id="CHEBI:456216"/>
        <dbReference type="EC" id="2.7.1.39"/>
    </reaction>
</comment>
<dbReference type="GO" id="GO:0009088">
    <property type="term" value="P:threonine biosynthetic process"/>
    <property type="evidence" value="ECO:0007669"/>
    <property type="project" value="UniProtKB-UniRule"/>
</dbReference>
<protein>
    <recommendedName>
        <fullName evidence="4 12">Homoserine kinase</fullName>
        <shortName evidence="12">HK</shortName>
        <shortName evidence="12">HSK</shortName>
        <ecNumber evidence="3 12">2.7.1.39</ecNumber>
    </recommendedName>
</protein>
<dbReference type="Pfam" id="PF00288">
    <property type="entry name" value="GHMP_kinases_N"/>
    <property type="match status" value="1"/>
</dbReference>
<dbReference type="Proteomes" id="UP000007382">
    <property type="component" value="Chromosome"/>
</dbReference>
<dbReference type="EMBL" id="AP012342">
    <property type="protein sequence ID" value="BAM06377.1"/>
    <property type="molecule type" value="Genomic_DNA"/>
</dbReference>
<dbReference type="PANTHER" id="PTHR20861:SF1">
    <property type="entry name" value="HOMOSERINE KINASE"/>
    <property type="match status" value="1"/>
</dbReference>
<organism evidence="15 16">
    <name type="scientific">Leptospirillum ferrooxidans (strain C2-3)</name>
    <dbReference type="NCBI Taxonomy" id="1162668"/>
    <lineage>
        <taxon>Bacteria</taxon>
        <taxon>Pseudomonadati</taxon>
        <taxon>Nitrospirota</taxon>
        <taxon>Nitrospiria</taxon>
        <taxon>Nitrospirales</taxon>
        <taxon>Nitrospiraceae</taxon>
        <taxon>Leptospirillum</taxon>
    </lineage>
</organism>
<comment type="function">
    <text evidence="12">Catalyzes the ATP-dependent phosphorylation of L-homoserine to L-homoserine phosphate.</text>
</comment>
<evidence type="ECO:0000256" key="3">
    <source>
        <dbReference type="ARBA" id="ARBA00012078"/>
    </source>
</evidence>
<dbReference type="Gene3D" id="3.30.230.10">
    <property type="match status" value="1"/>
</dbReference>
<dbReference type="PATRIC" id="fig|1162668.3.peg.770"/>
<keyword evidence="5 12" id="KW-0028">Amino-acid biosynthesis</keyword>
<keyword evidence="7 12" id="KW-0791">Threonine biosynthesis</keyword>
<dbReference type="Gene3D" id="3.30.70.890">
    <property type="entry name" value="GHMP kinase, C-terminal domain"/>
    <property type="match status" value="1"/>
</dbReference>
<dbReference type="GO" id="GO:0005524">
    <property type="term" value="F:ATP binding"/>
    <property type="evidence" value="ECO:0007669"/>
    <property type="project" value="UniProtKB-UniRule"/>
</dbReference>
<evidence type="ECO:0000256" key="2">
    <source>
        <dbReference type="ARBA" id="ARBA00007370"/>
    </source>
</evidence>
<dbReference type="KEGG" id="lfc:LFE_0662"/>
<feature type="domain" description="GHMP kinase N-terminal" evidence="13">
    <location>
        <begin position="69"/>
        <end position="155"/>
    </location>
</feature>
<evidence type="ECO:0000256" key="4">
    <source>
        <dbReference type="ARBA" id="ARBA00017858"/>
    </source>
</evidence>
<reference evidence="16" key="2">
    <citation type="submission" date="2012-03" db="EMBL/GenBank/DDBJ databases">
        <title>The complete genome sequence of the pioneer microbe on fresh volcanic deposit, Leptospirillum ferrooxidans strain C2-3.</title>
        <authorList>
            <person name="Fujimura R."/>
            <person name="Sato Y."/>
            <person name="Nishizawa T."/>
            <person name="Nanba K."/>
            <person name="Oshima K."/>
            <person name="Hattori M."/>
            <person name="Kamijo T."/>
            <person name="Ohta H."/>
        </authorList>
    </citation>
    <scope>NUCLEOTIDE SEQUENCE [LARGE SCALE GENOMIC DNA]</scope>
    <source>
        <strain evidence="16">C2-3</strain>
    </source>
</reference>
<sequence length="319" mass="33424">MRNINMNPVTVYAPASVGNIGPGFDTLGMAVTGMGDQITGYLEDKRSGDRILSISGAWSELPMDPNQNTATIAARTILDMAGLTGKDLVISIEKGVPGSGLGSSAASAVGGAFLGNILAGNPFSEQEVLEAAANAESRVSGGYFLDNVSACLYGGVTVSITNLKKSFRFGSLDGVHLLFIVPRSLLKTSESRKAIPEKVPFKNSVEAIMRTAGILTAVSSHNQNLFCEMVNDPLVSPYRGPLIPLFSAIRDIAVEAGASNLVISGAGSTMVALSPNQTTIQKVQDTLQPFLDNQEYSAVLIPSTIDSKGARIVNRTSSL</sequence>
<evidence type="ECO:0000256" key="12">
    <source>
        <dbReference type="HAMAP-Rule" id="MF_00384"/>
    </source>
</evidence>
<dbReference type="InterPro" id="IPR000870">
    <property type="entry name" value="Homoserine_kinase"/>
</dbReference>
<evidence type="ECO:0000256" key="6">
    <source>
        <dbReference type="ARBA" id="ARBA00022679"/>
    </source>
</evidence>
<name>I0IM78_LEPFC</name>
<dbReference type="Pfam" id="PF08544">
    <property type="entry name" value="GHMP_kinases_C"/>
    <property type="match status" value="1"/>
</dbReference>
<evidence type="ECO:0000313" key="15">
    <source>
        <dbReference type="EMBL" id="BAM06377.1"/>
    </source>
</evidence>
<keyword evidence="8 12" id="KW-0547">Nucleotide-binding</keyword>
<evidence type="ECO:0000256" key="11">
    <source>
        <dbReference type="ARBA" id="ARBA00049375"/>
    </source>
</evidence>
<dbReference type="PROSITE" id="PS00627">
    <property type="entry name" value="GHMP_KINASES_ATP"/>
    <property type="match status" value="1"/>
</dbReference>
<dbReference type="InterPro" id="IPR013750">
    <property type="entry name" value="GHMP_kinase_C_dom"/>
</dbReference>
<dbReference type="HOGENOM" id="CLU_041243_0_0_0"/>
<keyword evidence="6 12" id="KW-0808">Transferase</keyword>
<evidence type="ECO:0000259" key="13">
    <source>
        <dbReference type="Pfam" id="PF00288"/>
    </source>
</evidence>
<dbReference type="NCBIfam" id="NF002288">
    <property type="entry name" value="PRK01212.1-4"/>
    <property type="match status" value="1"/>
</dbReference>
<dbReference type="eggNOG" id="COG0083">
    <property type="taxonomic scope" value="Bacteria"/>
</dbReference>
<keyword evidence="10 12" id="KW-0067">ATP-binding</keyword>
<dbReference type="InterPro" id="IPR014721">
    <property type="entry name" value="Ribsml_uS5_D2-typ_fold_subgr"/>
</dbReference>
<keyword evidence="12" id="KW-0963">Cytoplasm</keyword>
<dbReference type="SUPFAM" id="SSF55060">
    <property type="entry name" value="GHMP Kinase, C-terminal domain"/>
    <property type="match status" value="1"/>
</dbReference>
<comment type="pathway">
    <text evidence="1 12">Amino-acid biosynthesis; L-threonine biosynthesis; L-threonine from L-aspartate: step 4/5.</text>
</comment>
<reference evidence="15 16" key="1">
    <citation type="journal article" date="2012" name="J. Bacteriol.">
        <title>Complete Genome Sequence of Leptospirillum ferrooxidans Strain C2-3, Isolated from a Fresh Volcanic Ash Deposit on the Island of Miyake, Japan.</title>
        <authorList>
            <person name="Fujimura R."/>
            <person name="Sato Y."/>
            <person name="Nishizawa T."/>
            <person name="Oshima K."/>
            <person name="Kim S.-W."/>
            <person name="Hattori M."/>
            <person name="Kamijo T."/>
            <person name="Ohta H."/>
        </authorList>
    </citation>
    <scope>NUCLEOTIDE SEQUENCE [LARGE SCALE GENOMIC DNA]</scope>
    <source>
        <strain evidence="15 16">C2-3</strain>
    </source>
</reference>
<evidence type="ECO:0000313" key="16">
    <source>
        <dbReference type="Proteomes" id="UP000007382"/>
    </source>
</evidence>
<dbReference type="HAMAP" id="MF_00384">
    <property type="entry name" value="Homoser_kinase"/>
    <property type="match status" value="1"/>
</dbReference>
<dbReference type="UniPathway" id="UPA00050">
    <property type="reaction ID" value="UER00064"/>
</dbReference>
<accession>I0IM78</accession>
<keyword evidence="9 12" id="KW-0418">Kinase</keyword>
<dbReference type="AlphaFoldDB" id="I0IM78"/>
<evidence type="ECO:0000259" key="14">
    <source>
        <dbReference type="Pfam" id="PF08544"/>
    </source>
</evidence>
<evidence type="ECO:0000256" key="7">
    <source>
        <dbReference type="ARBA" id="ARBA00022697"/>
    </source>
</evidence>
<keyword evidence="16" id="KW-1185">Reference proteome</keyword>
<dbReference type="PIRSF" id="PIRSF000676">
    <property type="entry name" value="Homoser_kin"/>
    <property type="match status" value="1"/>
</dbReference>
<dbReference type="SUPFAM" id="SSF54211">
    <property type="entry name" value="Ribosomal protein S5 domain 2-like"/>
    <property type="match status" value="1"/>
</dbReference>
<evidence type="ECO:0000256" key="9">
    <source>
        <dbReference type="ARBA" id="ARBA00022777"/>
    </source>
</evidence>
<proteinExistence type="inferred from homology"/>
<dbReference type="InterPro" id="IPR006204">
    <property type="entry name" value="GHMP_kinase_N_dom"/>
</dbReference>
<comment type="caution">
    <text evidence="12">Lacks conserved residue(s) required for the propagation of feature annotation.</text>
</comment>
<dbReference type="EC" id="2.7.1.39" evidence="3 12"/>
<comment type="similarity">
    <text evidence="2 12">Belongs to the GHMP kinase family. Homoserine kinase subfamily.</text>
</comment>
<dbReference type="GO" id="GO:0004413">
    <property type="term" value="F:homoserine kinase activity"/>
    <property type="evidence" value="ECO:0007669"/>
    <property type="project" value="UniProtKB-UniRule"/>
</dbReference>
<evidence type="ECO:0000256" key="10">
    <source>
        <dbReference type="ARBA" id="ARBA00022840"/>
    </source>
</evidence>
<feature type="domain" description="GHMP kinase C-terminal" evidence="14">
    <location>
        <begin position="217"/>
        <end position="287"/>
    </location>
</feature>